<protein>
    <submittedName>
        <fullName evidence="2">Uncharacterized protein</fullName>
    </submittedName>
</protein>
<sequence>MHTSASTENFASRITTFRNPCGRRGCGHIFECKGPNPLETISKLVNEHWHTCPGRNGRSTAMHTPNTRPEPVLQERDDPPDLWQPMPSRRASSSPSSPAPSSSDTQVGGSESGTSSRTSRTPSPSIRSTRRSTPVSVASGTSGKKAGKGKKTSRTEAERRIALETDPWTNSVNPHDVLCRGCRRVIKLDRRSRYYPGLWEKHRDRCEHVSKMGRPQPPPADMEVVEGELATFAGDASQVTEEGAHLHPLPTPSCALIRKPLVYKRVACLET</sequence>
<comment type="caution">
    <text evidence="2">The sequence shown here is derived from an EMBL/GenBank/DDBJ whole genome shotgun (WGS) entry which is preliminary data.</text>
</comment>
<dbReference type="EMBL" id="JARJLG010000132">
    <property type="protein sequence ID" value="KAJ7739475.1"/>
    <property type="molecule type" value="Genomic_DNA"/>
</dbReference>
<dbReference type="AlphaFoldDB" id="A0AAD7MZP0"/>
<keyword evidence="3" id="KW-1185">Reference proteome</keyword>
<reference evidence="2" key="1">
    <citation type="submission" date="2023-03" db="EMBL/GenBank/DDBJ databases">
        <title>Massive genome expansion in bonnet fungi (Mycena s.s.) driven by repeated elements and novel gene families across ecological guilds.</title>
        <authorList>
            <consortium name="Lawrence Berkeley National Laboratory"/>
            <person name="Harder C.B."/>
            <person name="Miyauchi S."/>
            <person name="Viragh M."/>
            <person name="Kuo A."/>
            <person name="Thoen E."/>
            <person name="Andreopoulos B."/>
            <person name="Lu D."/>
            <person name="Skrede I."/>
            <person name="Drula E."/>
            <person name="Henrissat B."/>
            <person name="Morin E."/>
            <person name="Kohler A."/>
            <person name="Barry K."/>
            <person name="LaButti K."/>
            <person name="Morin E."/>
            <person name="Salamov A."/>
            <person name="Lipzen A."/>
            <person name="Mereny Z."/>
            <person name="Hegedus B."/>
            <person name="Baldrian P."/>
            <person name="Stursova M."/>
            <person name="Weitz H."/>
            <person name="Taylor A."/>
            <person name="Grigoriev I.V."/>
            <person name="Nagy L.G."/>
            <person name="Martin F."/>
            <person name="Kauserud H."/>
        </authorList>
    </citation>
    <scope>NUCLEOTIDE SEQUENCE</scope>
    <source>
        <strain evidence="2">CBHHK188m</strain>
    </source>
</reference>
<evidence type="ECO:0000313" key="3">
    <source>
        <dbReference type="Proteomes" id="UP001215280"/>
    </source>
</evidence>
<dbReference type="Proteomes" id="UP001215280">
    <property type="component" value="Unassembled WGS sequence"/>
</dbReference>
<accession>A0AAD7MZP0</accession>
<feature type="compositionally biased region" description="Polar residues" evidence="1">
    <location>
        <begin position="57"/>
        <end position="67"/>
    </location>
</feature>
<evidence type="ECO:0000256" key="1">
    <source>
        <dbReference type="SAM" id="MobiDB-lite"/>
    </source>
</evidence>
<evidence type="ECO:0000313" key="2">
    <source>
        <dbReference type="EMBL" id="KAJ7739475.1"/>
    </source>
</evidence>
<feature type="compositionally biased region" description="Low complexity" evidence="1">
    <location>
        <begin position="87"/>
        <end position="144"/>
    </location>
</feature>
<organism evidence="2 3">
    <name type="scientific">Mycena maculata</name>
    <dbReference type="NCBI Taxonomy" id="230809"/>
    <lineage>
        <taxon>Eukaryota</taxon>
        <taxon>Fungi</taxon>
        <taxon>Dikarya</taxon>
        <taxon>Basidiomycota</taxon>
        <taxon>Agaricomycotina</taxon>
        <taxon>Agaricomycetes</taxon>
        <taxon>Agaricomycetidae</taxon>
        <taxon>Agaricales</taxon>
        <taxon>Marasmiineae</taxon>
        <taxon>Mycenaceae</taxon>
        <taxon>Mycena</taxon>
    </lineage>
</organism>
<feature type="region of interest" description="Disordered" evidence="1">
    <location>
        <begin position="52"/>
        <end position="157"/>
    </location>
</feature>
<name>A0AAD7MZP0_9AGAR</name>
<proteinExistence type="predicted"/>
<gene>
    <name evidence="2" type="ORF">DFH07DRAFT_840250</name>
</gene>